<proteinExistence type="predicted"/>
<evidence type="ECO:0000256" key="1">
    <source>
        <dbReference type="ARBA" id="ARBA00022900"/>
    </source>
</evidence>
<keyword evidence="1" id="KW-0646">Protease inhibitor</keyword>
<sequence>MREPLREAAITKGKRSVINAPNLAKIKTPSCPLNEVYSQCADSPPNCQTMCPNLAAVYDKDECTKICRPGCRCANGYYRNPGQMYRCTSKQVCDNT</sequence>
<evidence type="ECO:0000313" key="3">
    <source>
        <dbReference type="Proteomes" id="UP000887565"/>
    </source>
</evidence>
<dbReference type="SUPFAM" id="SSF57567">
    <property type="entry name" value="Serine protease inhibitors"/>
    <property type="match status" value="1"/>
</dbReference>
<dbReference type="WBParaSite" id="nRc.2.0.1.t29909-RA">
    <property type="protein sequence ID" value="nRc.2.0.1.t29909-RA"/>
    <property type="gene ID" value="nRc.2.0.1.g29909"/>
</dbReference>
<dbReference type="AlphaFoldDB" id="A0A915JV29"/>
<evidence type="ECO:0000313" key="4">
    <source>
        <dbReference type="WBParaSite" id="nRc.2.0.1.t29909-RA"/>
    </source>
</evidence>
<dbReference type="CDD" id="cd19941">
    <property type="entry name" value="TIL"/>
    <property type="match status" value="1"/>
</dbReference>
<dbReference type="GO" id="GO:0004867">
    <property type="term" value="F:serine-type endopeptidase inhibitor activity"/>
    <property type="evidence" value="ECO:0007669"/>
    <property type="project" value="UniProtKB-KW"/>
</dbReference>
<keyword evidence="3" id="KW-1185">Reference proteome</keyword>
<dbReference type="Proteomes" id="UP000887565">
    <property type="component" value="Unplaced"/>
</dbReference>
<keyword evidence="1" id="KW-0722">Serine protease inhibitor</keyword>
<dbReference type="InterPro" id="IPR036084">
    <property type="entry name" value="Ser_inhib-like_sf"/>
</dbReference>
<dbReference type="Pfam" id="PF01826">
    <property type="entry name" value="TIL"/>
    <property type="match status" value="1"/>
</dbReference>
<accession>A0A915JV29</accession>
<protein>
    <submittedName>
        <fullName evidence="4">TIL domain-containing protein</fullName>
    </submittedName>
</protein>
<organism evidence="3 4">
    <name type="scientific">Romanomermis culicivorax</name>
    <name type="common">Nematode worm</name>
    <dbReference type="NCBI Taxonomy" id="13658"/>
    <lineage>
        <taxon>Eukaryota</taxon>
        <taxon>Metazoa</taxon>
        <taxon>Ecdysozoa</taxon>
        <taxon>Nematoda</taxon>
        <taxon>Enoplea</taxon>
        <taxon>Dorylaimia</taxon>
        <taxon>Mermithida</taxon>
        <taxon>Mermithoidea</taxon>
        <taxon>Mermithidae</taxon>
        <taxon>Romanomermis</taxon>
    </lineage>
</organism>
<feature type="domain" description="TIL" evidence="2">
    <location>
        <begin position="31"/>
        <end position="93"/>
    </location>
</feature>
<dbReference type="Gene3D" id="2.10.25.10">
    <property type="entry name" value="Laminin"/>
    <property type="match status" value="1"/>
</dbReference>
<evidence type="ECO:0000259" key="2">
    <source>
        <dbReference type="Pfam" id="PF01826"/>
    </source>
</evidence>
<name>A0A915JV29_ROMCU</name>
<reference evidence="4" key="1">
    <citation type="submission" date="2022-11" db="UniProtKB">
        <authorList>
            <consortium name="WormBaseParasite"/>
        </authorList>
    </citation>
    <scope>IDENTIFICATION</scope>
</reference>
<dbReference type="InterPro" id="IPR002919">
    <property type="entry name" value="TIL_dom"/>
</dbReference>